<dbReference type="AlphaFoldDB" id="A0A9N9XQP7"/>
<evidence type="ECO:0000313" key="4">
    <source>
        <dbReference type="Proteomes" id="UP001153712"/>
    </source>
</evidence>
<keyword evidence="2" id="KW-0812">Transmembrane</keyword>
<keyword evidence="2" id="KW-0472">Membrane</keyword>
<dbReference type="EMBL" id="OU900100">
    <property type="protein sequence ID" value="CAG9863722.1"/>
    <property type="molecule type" value="Genomic_DNA"/>
</dbReference>
<protein>
    <submittedName>
        <fullName evidence="3">Uncharacterized protein</fullName>
    </submittedName>
</protein>
<dbReference type="Proteomes" id="UP001153712">
    <property type="component" value="Chromosome 7"/>
</dbReference>
<evidence type="ECO:0000256" key="1">
    <source>
        <dbReference type="SAM" id="MobiDB-lite"/>
    </source>
</evidence>
<feature type="transmembrane region" description="Helical" evidence="2">
    <location>
        <begin position="40"/>
        <end position="65"/>
    </location>
</feature>
<dbReference type="OrthoDB" id="6742350at2759"/>
<evidence type="ECO:0000313" key="3">
    <source>
        <dbReference type="EMBL" id="CAG9863722.1"/>
    </source>
</evidence>
<keyword evidence="2" id="KW-1133">Transmembrane helix</keyword>
<feature type="region of interest" description="Disordered" evidence="1">
    <location>
        <begin position="120"/>
        <end position="144"/>
    </location>
</feature>
<evidence type="ECO:0000256" key="2">
    <source>
        <dbReference type="SAM" id="Phobius"/>
    </source>
</evidence>
<reference evidence="3" key="1">
    <citation type="submission" date="2022-01" db="EMBL/GenBank/DDBJ databases">
        <authorList>
            <person name="King R."/>
        </authorList>
    </citation>
    <scope>NUCLEOTIDE SEQUENCE</scope>
</reference>
<sequence length="144" mass="17240">MSDKPKVLWAARVFGDPYGPFFFKGTKNKPFTFKFYARNYAVIPILMIVFCDLCWMSFSVIQGFIRTDVVVANKFRKEHDMFELLLEPRQRKYFTFAQTYPIRKQTYDTYMLMRCMEKKRKRDCSKEIPPEPCKEESDDTCDSD</sequence>
<organism evidence="3 4">
    <name type="scientific">Phyllotreta striolata</name>
    <name type="common">Striped flea beetle</name>
    <name type="synonym">Crioceris striolata</name>
    <dbReference type="NCBI Taxonomy" id="444603"/>
    <lineage>
        <taxon>Eukaryota</taxon>
        <taxon>Metazoa</taxon>
        <taxon>Ecdysozoa</taxon>
        <taxon>Arthropoda</taxon>
        <taxon>Hexapoda</taxon>
        <taxon>Insecta</taxon>
        <taxon>Pterygota</taxon>
        <taxon>Neoptera</taxon>
        <taxon>Endopterygota</taxon>
        <taxon>Coleoptera</taxon>
        <taxon>Polyphaga</taxon>
        <taxon>Cucujiformia</taxon>
        <taxon>Chrysomeloidea</taxon>
        <taxon>Chrysomelidae</taxon>
        <taxon>Galerucinae</taxon>
        <taxon>Alticini</taxon>
        <taxon>Phyllotreta</taxon>
    </lineage>
</organism>
<name>A0A9N9XQP7_PHYSR</name>
<feature type="compositionally biased region" description="Basic and acidic residues" evidence="1">
    <location>
        <begin position="124"/>
        <end position="135"/>
    </location>
</feature>
<gene>
    <name evidence="3" type="ORF">PHYEVI_LOCUS10006</name>
</gene>
<keyword evidence="4" id="KW-1185">Reference proteome</keyword>
<proteinExistence type="predicted"/>
<accession>A0A9N9XQP7</accession>